<organism evidence="3 4">
    <name type="scientific">Acetivibrio saccincola</name>
    <dbReference type="NCBI Taxonomy" id="1677857"/>
    <lineage>
        <taxon>Bacteria</taxon>
        <taxon>Bacillati</taxon>
        <taxon>Bacillota</taxon>
        <taxon>Clostridia</taxon>
        <taxon>Eubacteriales</taxon>
        <taxon>Oscillospiraceae</taxon>
        <taxon>Acetivibrio</taxon>
    </lineage>
</organism>
<feature type="domain" description="Flagellar Assembly Protein A N-terminal region" evidence="2">
    <location>
        <begin position="75"/>
        <end position="247"/>
    </location>
</feature>
<dbReference type="InterPro" id="IPR046866">
    <property type="entry name" value="FapA_N"/>
</dbReference>
<dbReference type="PANTHER" id="PTHR38032">
    <property type="entry name" value="POLYMERASE-RELATED"/>
    <property type="match status" value="1"/>
</dbReference>
<dbReference type="PANTHER" id="PTHR38032:SF1">
    <property type="entry name" value="RNA-BINDING PROTEIN KHPB N-TERMINAL DOMAIN-CONTAINING PROTEIN"/>
    <property type="match status" value="1"/>
</dbReference>
<dbReference type="InterPro" id="IPR046865">
    <property type="entry name" value="FapA_b_solenoid"/>
</dbReference>
<dbReference type="Proteomes" id="UP000239720">
    <property type="component" value="Unassembled WGS sequence"/>
</dbReference>
<accession>A0A2S8RBF1</accession>
<dbReference type="Pfam" id="PF20250">
    <property type="entry name" value="FapA_N"/>
    <property type="match status" value="1"/>
</dbReference>
<reference evidence="3 4" key="1">
    <citation type="journal article" date="2018" name="Syst. Appl. Microbiol.">
        <title>Characterization and high-quality draft genome sequence of Herbivorax saccincola A7, an anaerobic, alkaliphilic, thermophilic, cellulolytic, and xylanolytic bacterium.</title>
        <authorList>
            <person name="Aikawa S."/>
            <person name="Baramee S."/>
            <person name="Sermsathanaswadi J."/>
            <person name="Thianheng P."/>
            <person name="Tachaapaikoon C."/>
            <person name="Shikata A."/>
            <person name="Waeonukul R."/>
            <person name="Pason P."/>
            <person name="Ratanakhanokchai K."/>
            <person name="Kosugi A."/>
        </authorList>
    </citation>
    <scope>NUCLEOTIDE SEQUENCE [LARGE SCALE GENOMIC DNA]</scope>
    <source>
        <strain evidence="3 4">A7</strain>
    </source>
</reference>
<dbReference type="InterPro" id="IPR005646">
    <property type="entry name" value="FapA"/>
</dbReference>
<dbReference type="EMBL" id="NEMB01000003">
    <property type="protein sequence ID" value="PQQ67118.1"/>
    <property type="molecule type" value="Genomic_DNA"/>
</dbReference>
<name>A0A2S8RBF1_9FIRM</name>
<evidence type="ECO:0000256" key="1">
    <source>
        <dbReference type="SAM" id="Coils"/>
    </source>
</evidence>
<evidence type="ECO:0000313" key="4">
    <source>
        <dbReference type="Proteomes" id="UP000239720"/>
    </source>
</evidence>
<comment type="caution">
    <text evidence="3">The sequence shown here is derived from an EMBL/GenBank/DDBJ whole genome shotgun (WGS) entry which is preliminary data.</text>
</comment>
<feature type="coiled-coil region" evidence="1">
    <location>
        <begin position="409"/>
        <end position="436"/>
    </location>
</feature>
<keyword evidence="1" id="KW-0175">Coiled coil</keyword>
<gene>
    <name evidence="3" type="ORF">B9R14_10430</name>
</gene>
<dbReference type="Pfam" id="PF03961">
    <property type="entry name" value="FapA"/>
    <property type="match status" value="1"/>
</dbReference>
<evidence type="ECO:0000259" key="2">
    <source>
        <dbReference type="Pfam" id="PF20250"/>
    </source>
</evidence>
<evidence type="ECO:0000313" key="3">
    <source>
        <dbReference type="EMBL" id="PQQ67118.1"/>
    </source>
</evidence>
<protein>
    <recommendedName>
        <fullName evidence="2">Flagellar Assembly Protein A N-terminal region domain-containing protein</fullName>
    </recommendedName>
</protein>
<dbReference type="RefSeq" id="WP_105368203.1">
    <property type="nucleotide sequence ID" value="NZ_DAONOL010000067.1"/>
</dbReference>
<dbReference type="OrthoDB" id="1279at2"/>
<proteinExistence type="predicted"/>
<dbReference type="AlphaFoldDB" id="A0A2S8RBF1"/>
<sequence length="530" mass="60026">MKQCSIYRNKYIEIFSKDDRVYLEAIRPGLSLEQFDKIISSYPFITIKNLRIVGNALNTAPTPPLLIGELKEQMELVISDDGLRAWITFRLPEEELDFSKREQLIKKIYSLLNEKGIVYGIKQEVLFQALNNNTPYLIAEGIPPQHGEDCIINMYKIEPPTPEIREDGSVNHYNLKLINRVKAGDWLGERIDATKGVPGRSIFGTDIPASDGKNFPLKYDRKTVYEVYQDNVTLLFSKVNGAVDYKDDGSIFVSNHLLINGDVDFKTGNIKFDGCVTIMGTVADGFYVEATKDIEINGALGLGNIKGITSHEGNIYIRGGIAAKNHVEIKAKKDVFIKFLDNVTVKCGGAAHIGFYCINSNVYAKEVYIESFRGNIIGGRVYSQIKISVPILGSALEKRTVLKLEGFDRKKLELELENINNKIEQLKTVQTKIKKDLMKMETVKTLTPQETARYNNKLKQFISIKDELNDLEESKKNIYKYLNIKGEGEIVISKRIHPNCLISIKNHEIEIKNSQLHTTFIYKDGNILEL</sequence>